<evidence type="ECO:0000256" key="2">
    <source>
        <dbReference type="SAM" id="MobiDB-lite"/>
    </source>
</evidence>
<name>A0ABR3ZLZ2_9PEZI</name>
<comment type="similarity">
    <text evidence="1">Belongs to the MAD2 family.</text>
</comment>
<protein>
    <recommendedName>
        <fullName evidence="3">HORMA domain-containing protein</fullName>
    </recommendedName>
</protein>
<evidence type="ECO:0000256" key="1">
    <source>
        <dbReference type="ARBA" id="ARBA00010348"/>
    </source>
</evidence>
<dbReference type="InterPro" id="IPR036570">
    <property type="entry name" value="HORMA_dom_sf"/>
</dbReference>
<dbReference type="InterPro" id="IPR045091">
    <property type="entry name" value="Mad2-like"/>
</dbReference>
<dbReference type="InterPro" id="IPR003511">
    <property type="entry name" value="HORMA_dom"/>
</dbReference>
<gene>
    <name evidence="4" type="ORF">Cpir12675_000659</name>
</gene>
<feature type="region of interest" description="Disordered" evidence="2">
    <location>
        <begin position="232"/>
        <end position="263"/>
    </location>
</feature>
<evidence type="ECO:0000313" key="5">
    <source>
        <dbReference type="Proteomes" id="UP001583280"/>
    </source>
</evidence>
<dbReference type="EMBL" id="JAWDJO010000008">
    <property type="protein sequence ID" value="KAL1901169.1"/>
    <property type="molecule type" value="Genomic_DNA"/>
</dbReference>
<sequence>MEEESIPIPLPVADALLSAWVDFLTISIHTLLYHRGLYPRRTFLTARAFGAVVHQSRHPAVISWVASATDAVKSQIRAGAVERVCLVLYAPPPPAADTVNKPSLYNPTPTKAQYKSASYQPSHKTAGTQTSPPVVERWVFNTAMFPIFPMSALPADSPDLVPGPAGSGNADSAASGKQETVPSAASAQVNWVDVDEQLRGAIQRISHAAEKIQPLGEGATFTIAVEMRDDASAPLRHPQPWVPSEPTAQASGSQQDSTTTPVRTVTAGPLFFECWIEQTTT</sequence>
<feature type="compositionally biased region" description="Polar residues" evidence="2">
    <location>
        <begin position="100"/>
        <end position="130"/>
    </location>
</feature>
<evidence type="ECO:0000259" key="3">
    <source>
        <dbReference type="PROSITE" id="PS50815"/>
    </source>
</evidence>
<dbReference type="PANTHER" id="PTHR11842:SF10">
    <property type="entry name" value="MITOTIC SPINDLE ASSEMBLY CHECKPOINT PROTEIN MAD2B"/>
    <property type="match status" value="1"/>
</dbReference>
<dbReference type="SUPFAM" id="SSF56019">
    <property type="entry name" value="The spindle assembly checkpoint protein mad2"/>
    <property type="match status" value="1"/>
</dbReference>
<comment type="caution">
    <text evidence="4">The sequence shown here is derived from an EMBL/GenBank/DDBJ whole genome shotgun (WGS) entry which is preliminary data.</text>
</comment>
<organism evidence="4 5">
    <name type="scientific">Ceratocystis pirilliformis</name>
    <dbReference type="NCBI Taxonomy" id="259994"/>
    <lineage>
        <taxon>Eukaryota</taxon>
        <taxon>Fungi</taxon>
        <taxon>Dikarya</taxon>
        <taxon>Ascomycota</taxon>
        <taxon>Pezizomycotina</taxon>
        <taxon>Sordariomycetes</taxon>
        <taxon>Hypocreomycetidae</taxon>
        <taxon>Microascales</taxon>
        <taxon>Ceratocystidaceae</taxon>
        <taxon>Ceratocystis</taxon>
    </lineage>
</organism>
<feature type="region of interest" description="Disordered" evidence="2">
    <location>
        <begin position="98"/>
        <end position="130"/>
    </location>
</feature>
<evidence type="ECO:0000313" key="4">
    <source>
        <dbReference type="EMBL" id="KAL1901169.1"/>
    </source>
</evidence>
<reference evidence="4 5" key="1">
    <citation type="journal article" date="2024" name="IMA Fungus">
        <title>IMA Genome - F19 : A genome assembly and annotation guide to empower mycologists, including annotated draft genome sequences of Ceratocystis pirilliformis, Diaporthe australafricana, Fusarium ophioides, Paecilomyces lecythidis, and Sporothrix stenoceras.</title>
        <authorList>
            <person name="Aylward J."/>
            <person name="Wilson A.M."/>
            <person name="Visagie C.M."/>
            <person name="Spraker J."/>
            <person name="Barnes I."/>
            <person name="Buitendag C."/>
            <person name="Ceriani C."/>
            <person name="Del Mar Angel L."/>
            <person name="du Plessis D."/>
            <person name="Fuchs T."/>
            <person name="Gasser K."/>
            <person name="Kramer D."/>
            <person name="Li W."/>
            <person name="Munsamy K."/>
            <person name="Piso A."/>
            <person name="Price J.L."/>
            <person name="Sonnekus B."/>
            <person name="Thomas C."/>
            <person name="van der Nest A."/>
            <person name="van Dijk A."/>
            <person name="van Heerden A."/>
            <person name="van Vuuren N."/>
            <person name="Yilmaz N."/>
            <person name="Duong T.A."/>
            <person name="van der Merwe N.A."/>
            <person name="Wingfield M.J."/>
            <person name="Wingfield B.D."/>
        </authorList>
    </citation>
    <scope>NUCLEOTIDE SEQUENCE [LARGE SCALE GENOMIC DNA]</scope>
    <source>
        <strain evidence="4 5">CMW 12675</strain>
    </source>
</reference>
<feature type="compositionally biased region" description="Low complexity" evidence="2">
    <location>
        <begin position="163"/>
        <end position="176"/>
    </location>
</feature>
<dbReference type="Gene3D" id="3.30.900.10">
    <property type="entry name" value="HORMA domain"/>
    <property type="match status" value="1"/>
</dbReference>
<feature type="domain" description="HORMA" evidence="3">
    <location>
        <begin position="14"/>
        <end position="276"/>
    </location>
</feature>
<accession>A0ABR3ZLZ2</accession>
<dbReference type="PANTHER" id="PTHR11842">
    <property type="entry name" value="MITOTIC SPINDLE ASSEMBLY CHECKPOINT PROTEIN MAD2"/>
    <property type="match status" value="1"/>
</dbReference>
<keyword evidence="5" id="KW-1185">Reference proteome</keyword>
<feature type="region of interest" description="Disordered" evidence="2">
    <location>
        <begin position="159"/>
        <end position="185"/>
    </location>
</feature>
<dbReference type="Proteomes" id="UP001583280">
    <property type="component" value="Unassembled WGS sequence"/>
</dbReference>
<feature type="compositionally biased region" description="Polar residues" evidence="2">
    <location>
        <begin position="246"/>
        <end position="263"/>
    </location>
</feature>
<proteinExistence type="inferred from homology"/>
<dbReference type="PROSITE" id="PS50815">
    <property type="entry name" value="HORMA"/>
    <property type="match status" value="1"/>
</dbReference>